<dbReference type="PROSITE" id="PS00108">
    <property type="entry name" value="PROTEIN_KINASE_ST"/>
    <property type="match status" value="1"/>
</dbReference>
<dbReference type="InterPro" id="IPR000719">
    <property type="entry name" value="Prot_kinase_dom"/>
</dbReference>
<sequence>MAMIGKRINGRYHILETVGGGGMANVYKAHDAILNRTVAVKVLRPQFSDDDEFIRRFRREAQAATSLSHPNVVSIYDVGEESDLYYIVMEYVDGLTLKQLIQQRGSLPIEEIVDIMMQISSAIAHAHANQIVHRDIKPHNILISEQGEAKVTDFGIARAMTSATITHTNSVMGSVHYLSPEQARGGMVNEKSDIYSLGIVLYEMVTGRVPFSGDTAVSIAIKHLQTEVPSPRKYNPTLPQSLENIILKATAKDPFHRYASVREMETDLHTALDPKRIYEEKFVIPHDNDDVTKAIPIINENHFVNDEFDQTKISKPTSNSSETVNKEKPKKKKWVPIILITLLLLIGSVIAAFAIVPKLLHVDEVMIPEDLIGMEYEEAFETLVALGLTVEKETQLHDEIAEGHVISTNPEGGRTVKVNTSVRVFVSEGKPRIEMVDVTQMDKELARRTLIGLGFAYENIRFNSEESDIKEDTVIDQFPLEGEMVIPEETDVILTFSIPLTFSLENLNGYSREEVIDYLKQYGLSSNFEAEFSELIPADHVIRQSPPRGTIVRKGDSVTVFFSKGPEPKPEPEPINTVIEFPVEMSLEDEMAGRIYPVTITYKDSTTNEHIIFVEEKLINKTTMFKVPVKINPKETAEVIIYITDQERYVYDTIKVSYEEVSAN</sequence>
<dbReference type="SMART" id="SM00740">
    <property type="entry name" value="PASTA"/>
    <property type="match status" value="3"/>
</dbReference>
<dbReference type="PROSITE" id="PS00107">
    <property type="entry name" value="PROTEIN_KINASE_ATP"/>
    <property type="match status" value="1"/>
</dbReference>
<dbReference type="EMBL" id="CP063356">
    <property type="protein sequence ID" value="QOY38663.2"/>
    <property type="molecule type" value="Genomic_DNA"/>
</dbReference>
<keyword evidence="2" id="KW-1185">Reference proteome</keyword>
<keyword evidence="1" id="KW-0808">Transferase</keyword>
<proteinExistence type="predicted"/>
<dbReference type="Proteomes" id="UP000180175">
    <property type="component" value="Chromosome"/>
</dbReference>
<dbReference type="OrthoDB" id="9788659at2"/>
<keyword evidence="1" id="KW-0418">Kinase</keyword>
<gene>
    <name evidence="1" type="primary">pknB</name>
    <name evidence="1" type="ORF">AWH56_017045</name>
</gene>
<reference evidence="1 2" key="2">
    <citation type="journal article" date="2019" name="Int. J. Syst. Evol. Microbiol.">
        <title>Anaerobacillus isosaccharinicus sp. nov., an alkaliphilic bacterium which degrades isosaccharinic acid.</title>
        <authorList>
            <person name="Bassil N.M."/>
            <person name="Lloyd J.R."/>
        </authorList>
    </citation>
    <scope>NUCLEOTIDE SEQUENCE [LARGE SCALE GENOMIC DNA]</scope>
    <source>
        <strain evidence="1 2">NB2006</strain>
    </source>
</reference>
<dbReference type="PANTHER" id="PTHR43289">
    <property type="entry name" value="MITOGEN-ACTIVATED PROTEIN KINASE KINASE KINASE 20-RELATED"/>
    <property type="match status" value="1"/>
</dbReference>
<name>A0A7S7LCT0_9BACI</name>
<dbReference type="SMART" id="SM00220">
    <property type="entry name" value="S_TKc"/>
    <property type="match status" value="1"/>
</dbReference>
<accession>A0A7S7LCT0</accession>
<dbReference type="PANTHER" id="PTHR43289:SF34">
    <property type="entry name" value="SERINE_THREONINE-PROTEIN KINASE YBDM-RELATED"/>
    <property type="match status" value="1"/>
</dbReference>
<dbReference type="GO" id="GO:0005524">
    <property type="term" value="F:ATP binding"/>
    <property type="evidence" value="ECO:0007669"/>
    <property type="project" value="UniProtKB-UniRule"/>
</dbReference>
<protein>
    <submittedName>
        <fullName evidence="1">Stk1 family PASTA domain-containing Ser/Thr kinase</fullName>
    </submittedName>
</protein>
<dbReference type="InterPro" id="IPR005543">
    <property type="entry name" value="PASTA_dom"/>
</dbReference>
<evidence type="ECO:0000313" key="2">
    <source>
        <dbReference type="Proteomes" id="UP000180175"/>
    </source>
</evidence>
<dbReference type="PROSITE" id="PS50011">
    <property type="entry name" value="PROTEIN_KINASE_DOM"/>
    <property type="match status" value="1"/>
</dbReference>
<evidence type="ECO:0000313" key="1">
    <source>
        <dbReference type="EMBL" id="QOY38663.2"/>
    </source>
</evidence>
<dbReference type="GO" id="GO:0004674">
    <property type="term" value="F:protein serine/threonine kinase activity"/>
    <property type="evidence" value="ECO:0007669"/>
    <property type="project" value="UniProtKB-KW"/>
</dbReference>
<dbReference type="CDD" id="cd14014">
    <property type="entry name" value="STKc_PknB_like"/>
    <property type="match status" value="1"/>
</dbReference>
<dbReference type="GO" id="GO:0007165">
    <property type="term" value="P:signal transduction"/>
    <property type="evidence" value="ECO:0007669"/>
    <property type="project" value="UniProtKB-ARBA"/>
</dbReference>
<dbReference type="PROSITE" id="PS51178">
    <property type="entry name" value="PASTA"/>
    <property type="match status" value="3"/>
</dbReference>
<dbReference type="InterPro" id="IPR008271">
    <property type="entry name" value="Ser/Thr_kinase_AS"/>
</dbReference>
<dbReference type="KEGG" id="aia:AWH56_017045"/>
<dbReference type="InterPro" id="IPR017441">
    <property type="entry name" value="Protein_kinase_ATP_BS"/>
</dbReference>
<dbReference type="InterPro" id="IPR011009">
    <property type="entry name" value="Kinase-like_dom_sf"/>
</dbReference>
<dbReference type="FunFam" id="3.30.200.20:FF:000035">
    <property type="entry name" value="Serine/threonine protein kinase Stk1"/>
    <property type="match status" value="1"/>
</dbReference>
<dbReference type="Gene3D" id="1.10.510.10">
    <property type="entry name" value="Transferase(Phosphotransferase) domain 1"/>
    <property type="match status" value="1"/>
</dbReference>
<organism evidence="1 2">
    <name type="scientific">Anaerobacillus isosaccharinicus</name>
    <dbReference type="NCBI Taxonomy" id="1532552"/>
    <lineage>
        <taxon>Bacteria</taxon>
        <taxon>Bacillati</taxon>
        <taxon>Bacillota</taxon>
        <taxon>Bacilli</taxon>
        <taxon>Bacillales</taxon>
        <taxon>Bacillaceae</taxon>
        <taxon>Anaerobacillus</taxon>
    </lineage>
</organism>
<dbReference type="GO" id="GO:0009847">
    <property type="term" value="P:spore germination"/>
    <property type="evidence" value="ECO:0007669"/>
    <property type="project" value="UniProtKB-ARBA"/>
</dbReference>
<dbReference type="Pfam" id="PF00069">
    <property type="entry name" value="Pkinase"/>
    <property type="match status" value="1"/>
</dbReference>
<dbReference type="FunFam" id="1.10.510.10:FF:000021">
    <property type="entry name" value="Serine/threonine protein kinase"/>
    <property type="match status" value="1"/>
</dbReference>
<dbReference type="CDD" id="cd06577">
    <property type="entry name" value="PASTA_pknB"/>
    <property type="match status" value="3"/>
</dbReference>
<dbReference type="NCBIfam" id="NF033483">
    <property type="entry name" value="PknB_PASTA_kin"/>
    <property type="match status" value="1"/>
</dbReference>
<dbReference type="Gene3D" id="3.30.10.20">
    <property type="match status" value="3"/>
</dbReference>
<dbReference type="SUPFAM" id="SSF56112">
    <property type="entry name" value="Protein kinase-like (PK-like)"/>
    <property type="match status" value="1"/>
</dbReference>
<dbReference type="Gene3D" id="3.30.200.20">
    <property type="entry name" value="Phosphorylase Kinase, domain 1"/>
    <property type="match status" value="1"/>
</dbReference>
<dbReference type="Pfam" id="PF03793">
    <property type="entry name" value="PASTA"/>
    <property type="match status" value="3"/>
</dbReference>
<dbReference type="GO" id="GO:0071224">
    <property type="term" value="P:cellular response to peptidoglycan"/>
    <property type="evidence" value="ECO:0007669"/>
    <property type="project" value="UniProtKB-ARBA"/>
</dbReference>
<reference evidence="1 2" key="1">
    <citation type="journal article" date="2017" name="Genome Announc.">
        <title>Draft Genome Sequences of Four Alkaliphilic Bacteria Belonging to the Anaerobacillus Genus.</title>
        <authorList>
            <person name="Bassil N.M."/>
            <person name="Lloyd J.R."/>
        </authorList>
    </citation>
    <scope>NUCLEOTIDE SEQUENCE [LARGE SCALE GENOMIC DNA]</scope>
    <source>
        <strain evidence="1 2">NB2006</strain>
    </source>
</reference>